<organism evidence="1 2">
    <name type="scientific">Candida oxycetoniae</name>
    <dbReference type="NCBI Taxonomy" id="497107"/>
    <lineage>
        <taxon>Eukaryota</taxon>
        <taxon>Fungi</taxon>
        <taxon>Dikarya</taxon>
        <taxon>Ascomycota</taxon>
        <taxon>Saccharomycotina</taxon>
        <taxon>Pichiomycetes</taxon>
        <taxon>Debaryomycetaceae</taxon>
        <taxon>Candida/Lodderomyces clade</taxon>
        <taxon>Candida</taxon>
    </lineage>
</organism>
<reference evidence="1" key="1">
    <citation type="journal article" date="2022" name="DNA Res.">
        <title>Genome analysis of five recently described species of the CUG-Ser clade uncovers Candida theae as a new hybrid lineage with pathogenic potential in the Candida parapsilosis species complex.</title>
        <authorList>
            <person name="Mixao V."/>
            <person name="Del Olmo V."/>
            <person name="Hegedusova E."/>
            <person name="Saus E."/>
            <person name="Pryszcz L."/>
            <person name="Cillingova A."/>
            <person name="Nosek J."/>
            <person name="Gabaldon T."/>
        </authorList>
    </citation>
    <scope>NUCLEOTIDE SEQUENCE</scope>
    <source>
        <strain evidence="1">CBS 10844</strain>
    </source>
</reference>
<dbReference type="SUPFAM" id="SSF64356">
    <property type="entry name" value="SNARE-like"/>
    <property type="match status" value="1"/>
</dbReference>
<evidence type="ECO:0000313" key="1">
    <source>
        <dbReference type="EMBL" id="KAI3406864.2"/>
    </source>
</evidence>
<dbReference type="InterPro" id="IPR011012">
    <property type="entry name" value="Longin-like_dom_sf"/>
</dbReference>
<accession>A0AAI9X089</accession>
<protein>
    <recommendedName>
        <fullName evidence="3">Sedlin</fullName>
    </recommendedName>
</protein>
<evidence type="ECO:0000313" key="2">
    <source>
        <dbReference type="Proteomes" id="UP001202479"/>
    </source>
</evidence>
<dbReference type="GO" id="GO:0006888">
    <property type="term" value="P:endoplasmic reticulum to Golgi vesicle-mediated transport"/>
    <property type="evidence" value="ECO:0007669"/>
    <property type="project" value="InterPro"/>
</dbReference>
<dbReference type="GeneID" id="73377942"/>
<proteinExistence type="predicted"/>
<name>A0AAI9X089_9ASCO</name>
<keyword evidence="2" id="KW-1185">Reference proteome</keyword>
<dbReference type="RefSeq" id="XP_049182609.1">
    <property type="nucleotide sequence ID" value="XM_049324546.1"/>
</dbReference>
<dbReference type="Proteomes" id="UP001202479">
    <property type="component" value="Unassembled WGS sequence"/>
</dbReference>
<dbReference type="Gene3D" id="3.30.450.70">
    <property type="match status" value="1"/>
</dbReference>
<gene>
    <name evidence="1" type="ORF">KGF56_000325</name>
</gene>
<dbReference type="PANTHER" id="PTHR12403">
    <property type="entry name" value="TRAFFICKING PROTEIN PARTICLE COMPLEX SUBUNIT 2"/>
    <property type="match status" value="1"/>
</dbReference>
<sequence>MSQTKTLPHAVPPPLHPTKSNPIQFVSIISRTDKPLYIQSFLPDSDSGSESGSHSLSLSPSAMNQFLKFNFFSHMALDIFTSPTSLSLREQQQQGDSADGILLLFIQDQVIVYGYESNNGLKIIVGVDQKVSVQLDALSKFIKDVYRLYLRRICNPFRNFGIETRSSIEDKEDEALNSPKFHNKVKELVENF</sequence>
<evidence type="ECO:0008006" key="3">
    <source>
        <dbReference type="Google" id="ProtNLM"/>
    </source>
</evidence>
<dbReference type="Pfam" id="PF04628">
    <property type="entry name" value="Sedlin_N"/>
    <property type="match status" value="1"/>
</dbReference>
<comment type="caution">
    <text evidence="1">The sequence shown here is derived from an EMBL/GenBank/DDBJ whole genome shotgun (WGS) entry which is preliminary data.</text>
</comment>
<dbReference type="InterPro" id="IPR006722">
    <property type="entry name" value="Sedlin"/>
</dbReference>
<dbReference type="EMBL" id="JAHUZD010000020">
    <property type="protein sequence ID" value="KAI3406864.2"/>
    <property type="molecule type" value="Genomic_DNA"/>
</dbReference>
<dbReference type="AlphaFoldDB" id="A0AAI9X089"/>
<dbReference type="GO" id="GO:0005737">
    <property type="term" value="C:cytoplasm"/>
    <property type="evidence" value="ECO:0007669"/>
    <property type="project" value="GOC"/>
</dbReference>